<accession>A0ABQ4QNG7</accession>
<proteinExistence type="predicted"/>
<dbReference type="InterPro" id="IPR025048">
    <property type="entry name" value="DUF3987"/>
</dbReference>
<evidence type="ECO:0000313" key="1">
    <source>
        <dbReference type="EMBL" id="GJD46808.1"/>
    </source>
</evidence>
<evidence type="ECO:0000313" key="2">
    <source>
        <dbReference type="Proteomes" id="UP001055117"/>
    </source>
</evidence>
<reference evidence="1 2" key="1">
    <citation type="journal article" date="2021" name="Front. Microbiol.">
        <title>Comprehensive Comparative Genomics and Phenotyping of Methylobacterium Species.</title>
        <authorList>
            <person name="Alessa O."/>
            <person name="Ogura Y."/>
            <person name="Fujitani Y."/>
            <person name="Takami H."/>
            <person name="Hayashi T."/>
            <person name="Sahin N."/>
            <person name="Tani A."/>
        </authorList>
    </citation>
    <scope>NUCLEOTIDE SEQUENCE [LARGE SCALE GENOMIC DNA]</scope>
    <source>
        <strain evidence="1 2">DSM 23679</strain>
    </source>
</reference>
<dbReference type="Proteomes" id="UP001055117">
    <property type="component" value="Unassembled WGS sequence"/>
</dbReference>
<gene>
    <name evidence="1" type="ORF">AFCDBAGC_4692</name>
</gene>
<protein>
    <recommendedName>
        <fullName evidence="3">DUF3987 domain-containing protein</fullName>
    </recommendedName>
</protein>
<dbReference type="EMBL" id="BPQG01000095">
    <property type="protein sequence ID" value="GJD46808.1"/>
    <property type="molecule type" value="Genomic_DNA"/>
</dbReference>
<dbReference type="RefSeq" id="WP_238273100.1">
    <property type="nucleotide sequence ID" value="NZ_BPQG01000095.1"/>
</dbReference>
<evidence type="ECO:0008006" key="3">
    <source>
        <dbReference type="Google" id="ProtNLM"/>
    </source>
</evidence>
<comment type="caution">
    <text evidence="1">The sequence shown here is derived from an EMBL/GenBank/DDBJ whole genome shotgun (WGS) entry which is preliminary data.</text>
</comment>
<sequence length="894" mass="96860">MLSPNIHPDEPTPQYSDCAADEQISSRLPYDTARAVDFLCTLRPNGRIAVAAIVPDGALIGATFMLPAERAQLTAWISARQGVANLHFRHNEPVAPADQRGKAGTILKSDVAILHGIPVDLDPGAAVEATPGGFAIERQRLLNQLEAWGEDNDSGPSVIIDSGGGVQAVWLFAEPLPATPENIAAVEAQGKALARRFGGDAVQSVEHLLRIPHTINLPHAKKRAKGRVSAATRGRVMGAGRRYSLAALARIAPPIAVEPASTCALDFDPSAAWDALGEPDRLDPALAETVAAACAARPAFARLLWPDGPVTDRSERDFAIASECVRAGIVEMADVAAVIAAYSPEKFEAKAEHGDAQALAYLGRTIARALERVAPHRPEAYFDVIEDDDGAPPSTEASAFGEPVNLFCDDDPADLATPPAGCLPSVIEGFVKTEALRKGVPEAFAAIAAITVVGGAIGNALTIQPRRFDDRWKVPAAFPAVIVARPGRKKSPLIAAALEPLKVIDRELFASGRRALDAWETAEADRKHRKALPQPTNSRPVTRQHVVDDATLEKQVRIHADNPRGIIRAPDELASFLGAMGAYKRNGDGDRSHQLRLLDGGDISLERVCGTVRATSALMGLLASTQPEKIRALARDLGSDGMLQRFVFVVDDEADRLSLDMPPDEAALSEYASAIRALAAIDKSSGGTVQLSAEAHTVMAETWAEIRKLQRLPGSSAAWEGHVSKWEGLMSRILLIFHALETWAFVGCVPLSARVSAETATKASRFCFFLLRHAWRFYAEYHDPAESTAEARWIAGWLLTRAAIEHVTPREIEKARRSLQGNRRITMAAMRDLETAGWVNVAASSPEGPTSWRVNPRIFERFAERAEREKSRRTHERRRLQDAIEARRRISDAR</sequence>
<dbReference type="Pfam" id="PF13148">
    <property type="entry name" value="DUF3987"/>
    <property type="match status" value="1"/>
</dbReference>
<organism evidence="1 2">
    <name type="scientific">Methylobacterium cerastii</name>
    <dbReference type="NCBI Taxonomy" id="932741"/>
    <lineage>
        <taxon>Bacteria</taxon>
        <taxon>Pseudomonadati</taxon>
        <taxon>Pseudomonadota</taxon>
        <taxon>Alphaproteobacteria</taxon>
        <taxon>Hyphomicrobiales</taxon>
        <taxon>Methylobacteriaceae</taxon>
        <taxon>Methylobacterium</taxon>
    </lineage>
</organism>
<name>A0ABQ4QNG7_9HYPH</name>
<keyword evidence="2" id="KW-1185">Reference proteome</keyword>